<dbReference type="EMBL" id="BEGY01000093">
    <property type="protein sequence ID" value="GAX83164.1"/>
    <property type="molecule type" value="Genomic_DNA"/>
</dbReference>
<evidence type="ECO:0008006" key="5">
    <source>
        <dbReference type="Google" id="ProtNLM"/>
    </source>
</evidence>
<dbReference type="PANTHER" id="PTHR43619">
    <property type="entry name" value="S-ADENOSYL-L-METHIONINE-DEPENDENT METHYLTRANSFERASE YKTD-RELATED"/>
    <property type="match status" value="1"/>
</dbReference>
<organism evidence="3 4">
    <name type="scientific">Chlamydomonas eustigma</name>
    <dbReference type="NCBI Taxonomy" id="1157962"/>
    <lineage>
        <taxon>Eukaryota</taxon>
        <taxon>Viridiplantae</taxon>
        <taxon>Chlorophyta</taxon>
        <taxon>core chlorophytes</taxon>
        <taxon>Chlorophyceae</taxon>
        <taxon>CS clade</taxon>
        <taxon>Chlamydomonadales</taxon>
        <taxon>Chlamydomonadaceae</taxon>
        <taxon>Chlamydomonas</taxon>
    </lineage>
</organism>
<evidence type="ECO:0000313" key="4">
    <source>
        <dbReference type="Proteomes" id="UP000232323"/>
    </source>
</evidence>
<dbReference type="GO" id="GO:0008168">
    <property type="term" value="F:methyltransferase activity"/>
    <property type="evidence" value="ECO:0007669"/>
    <property type="project" value="UniProtKB-KW"/>
</dbReference>
<dbReference type="Gene3D" id="3.40.50.150">
    <property type="entry name" value="Vaccinia Virus protein VP39"/>
    <property type="match status" value="1"/>
</dbReference>
<gene>
    <name evidence="3" type="ORF">CEUSTIGMA_g10590.t1</name>
</gene>
<dbReference type="Proteomes" id="UP000232323">
    <property type="component" value="Unassembled WGS sequence"/>
</dbReference>
<evidence type="ECO:0000256" key="2">
    <source>
        <dbReference type="ARBA" id="ARBA00022679"/>
    </source>
</evidence>
<dbReference type="AlphaFoldDB" id="A0A250XJB2"/>
<comment type="caution">
    <text evidence="3">The sequence shown here is derived from an EMBL/GenBank/DDBJ whole genome shotgun (WGS) entry which is preliminary data.</text>
</comment>
<evidence type="ECO:0000256" key="1">
    <source>
        <dbReference type="ARBA" id="ARBA00022603"/>
    </source>
</evidence>
<reference evidence="3 4" key="1">
    <citation type="submission" date="2017-08" db="EMBL/GenBank/DDBJ databases">
        <title>Acidophilic green algal genome provides insights into adaptation to an acidic environment.</title>
        <authorList>
            <person name="Hirooka S."/>
            <person name="Hirose Y."/>
            <person name="Kanesaki Y."/>
            <person name="Higuchi S."/>
            <person name="Fujiwara T."/>
            <person name="Onuma R."/>
            <person name="Era A."/>
            <person name="Ohbayashi R."/>
            <person name="Uzuka A."/>
            <person name="Nozaki H."/>
            <person name="Yoshikawa H."/>
            <person name="Miyagishima S.Y."/>
        </authorList>
    </citation>
    <scope>NUCLEOTIDE SEQUENCE [LARGE SCALE GENOMIC DNA]</scope>
    <source>
        <strain evidence="3 4">NIES-2499</strain>
    </source>
</reference>
<proteinExistence type="predicted"/>
<dbReference type="STRING" id="1157962.A0A250XJB2"/>
<dbReference type="InterPro" id="IPR029063">
    <property type="entry name" value="SAM-dependent_MTases_sf"/>
</dbReference>
<keyword evidence="2" id="KW-0808">Transferase</keyword>
<dbReference type="OrthoDB" id="434488at2759"/>
<protein>
    <recommendedName>
        <fullName evidence="5">S-adenosyl-L-methionine-dependent methyltransferase</fullName>
    </recommendedName>
</protein>
<dbReference type="InterPro" id="IPR007213">
    <property type="entry name" value="Ppm1/Ppm2/Tcmp"/>
</dbReference>
<accession>A0A250XJB2</accession>
<dbReference type="PANTHER" id="PTHR43619:SF2">
    <property type="entry name" value="S-ADENOSYL-L-METHIONINE-DEPENDENT METHYLTRANSFERASES SUPERFAMILY PROTEIN"/>
    <property type="match status" value="1"/>
</dbReference>
<dbReference type="GO" id="GO:0032259">
    <property type="term" value="P:methylation"/>
    <property type="evidence" value="ECO:0007669"/>
    <property type="project" value="UniProtKB-KW"/>
</dbReference>
<dbReference type="Pfam" id="PF04072">
    <property type="entry name" value="LCM"/>
    <property type="match status" value="1"/>
</dbReference>
<sequence length="348" mass="38752">MRAEETILPDAYIQDPLAAILAGDRVMKQYRAFKRLRLASSTNELKDSNNQQDSQAALVEGDSKLRGINNVILRTLYFDDGIMMVLGKRPSSVFTAIRASLGSTNCKQVVLLGSGMDSRPWRLHFPPGVTWFEVDRQDVLKAKMDLLRKAGAAFTLNPGSTTQLKGTRFPLQCQEWKGVSLDLQVQGWSAHLLQNGFDPEVPTLWVLEGLLYYLEPDAVPEILKESARISAQGSVMLASIFSREFLEVMKKKGAYQNRNSIASEWKWACPVEPSEYFGGCGWNVLSSPSWTEAAEMYGLKAIIRASTKSMQSSESQQTVASTEHAAEEPVTVEKPKRNVMYITAVVHI</sequence>
<keyword evidence="1" id="KW-0489">Methyltransferase</keyword>
<keyword evidence="4" id="KW-1185">Reference proteome</keyword>
<name>A0A250XJB2_9CHLO</name>
<evidence type="ECO:0000313" key="3">
    <source>
        <dbReference type="EMBL" id="GAX83164.1"/>
    </source>
</evidence>
<dbReference type="SUPFAM" id="SSF53335">
    <property type="entry name" value="S-adenosyl-L-methionine-dependent methyltransferases"/>
    <property type="match status" value="1"/>
</dbReference>